<dbReference type="EMBL" id="JACXSK010000021">
    <property type="protein sequence ID" value="MBD3125431.1"/>
    <property type="molecule type" value="Genomic_DNA"/>
</dbReference>
<evidence type="ECO:0000313" key="4">
    <source>
        <dbReference type="Proteomes" id="UP000605024"/>
    </source>
</evidence>
<keyword evidence="2" id="KW-1133">Transmembrane helix</keyword>
<evidence type="ECO:0000256" key="2">
    <source>
        <dbReference type="SAM" id="Phobius"/>
    </source>
</evidence>
<evidence type="ECO:0000256" key="1">
    <source>
        <dbReference type="SAM" id="Coils"/>
    </source>
</evidence>
<proteinExistence type="predicted"/>
<feature type="coiled-coil region" evidence="1">
    <location>
        <begin position="39"/>
        <end position="66"/>
    </location>
</feature>
<keyword evidence="2" id="KW-0472">Membrane</keyword>
<keyword evidence="2" id="KW-0812">Transmembrane</keyword>
<feature type="transmembrane region" description="Helical" evidence="2">
    <location>
        <begin position="6"/>
        <end position="26"/>
    </location>
</feature>
<organism evidence="3 4">
    <name type="scientific">Citrobacter braakii</name>
    <dbReference type="NCBI Taxonomy" id="57706"/>
    <lineage>
        <taxon>Bacteria</taxon>
        <taxon>Pseudomonadati</taxon>
        <taxon>Pseudomonadota</taxon>
        <taxon>Gammaproteobacteria</taxon>
        <taxon>Enterobacterales</taxon>
        <taxon>Enterobacteriaceae</taxon>
        <taxon>Citrobacter</taxon>
        <taxon>Citrobacter freundii complex</taxon>
    </lineage>
</organism>
<evidence type="ECO:0000313" key="3">
    <source>
        <dbReference type="EMBL" id="MBD3125431.1"/>
    </source>
</evidence>
<dbReference type="RefSeq" id="WP_159137276.1">
    <property type="nucleotide sequence ID" value="NZ_JACXSK010000021.1"/>
</dbReference>
<keyword evidence="1" id="KW-0175">Coiled coil</keyword>
<accession>A0A8I0G9U0</accession>
<name>A0A8I0G9U0_CITBR</name>
<protein>
    <submittedName>
        <fullName evidence="3">Uncharacterized protein</fullName>
    </submittedName>
</protein>
<gene>
    <name evidence="3" type="ORF">ID160_22480</name>
</gene>
<dbReference type="Proteomes" id="UP000605024">
    <property type="component" value="Unassembled WGS sequence"/>
</dbReference>
<sequence>MGNEIIPWLGGVLTSVSLTGVIGYLWRDSFGRFMSKGVEHKFEKRIEAFKAEIRKGEKELERINDYLVSARTGRESVLQSKKIEAAENVLLLRKHLHGLNPAIEYLKMLDIDNLLKNGGEKKVQDFVDAIFKNLMPDEKLKVYSEIDSNTAILYLSDTTIKTFEAYKRIMSYGVAVIKVLEIPFGDKNDLLKHEEIKKAIIDAHDESKNDLDAHGRYRVFYWADFFYEKLLKDLRSEILGEDSWDKDKEFATRMALDSHQAQMDIREKLKEHGLPDSFVQSDSIDRVL</sequence>
<comment type="caution">
    <text evidence="3">The sequence shown here is derived from an EMBL/GenBank/DDBJ whole genome shotgun (WGS) entry which is preliminary data.</text>
</comment>
<dbReference type="AlphaFoldDB" id="A0A8I0G9U0"/>
<reference evidence="3" key="1">
    <citation type="submission" date="2020-09" db="EMBL/GenBank/DDBJ databases">
        <title>Characterization of IncC plasmids in Enterobacterales of food-producing animals originating from China.</title>
        <authorList>
            <person name="Zhang Y."/>
            <person name="Lei C.-W."/>
        </authorList>
    </citation>
    <scope>NUCLEOTIDE SEQUENCE</scope>
    <source>
        <strain evidence="3">CC1</strain>
    </source>
</reference>